<dbReference type="GO" id="GO:0016787">
    <property type="term" value="F:hydrolase activity"/>
    <property type="evidence" value="ECO:0007669"/>
    <property type="project" value="UniProtKB-KW"/>
</dbReference>
<dbReference type="RefSeq" id="WP_096805157.1">
    <property type="nucleotide sequence ID" value="NZ_CP022196.1"/>
</dbReference>
<organism evidence="2 3">
    <name type="scientific">Celeribacter ethanolicus</name>
    <dbReference type="NCBI Taxonomy" id="1758178"/>
    <lineage>
        <taxon>Bacteria</taxon>
        <taxon>Pseudomonadati</taxon>
        <taxon>Pseudomonadota</taxon>
        <taxon>Alphaproteobacteria</taxon>
        <taxon>Rhodobacterales</taxon>
        <taxon>Roseobacteraceae</taxon>
        <taxon>Celeribacter</taxon>
    </lineage>
</organism>
<dbReference type="KEGG" id="ceh:CEW89_05185"/>
<proteinExistence type="predicted"/>
<gene>
    <name evidence="2" type="ORF">CEW89_05185</name>
</gene>
<dbReference type="InterPro" id="IPR029058">
    <property type="entry name" value="AB_hydrolase_fold"/>
</dbReference>
<dbReference type="OrthoDB" id="9815441at2"/>
<keyword evidence="2" id="KW-0378">Hydrolase</keyword>
<evidence type="ECO:0000313" key="2">
    <source>
        <dbReference type="EMBL" id="ATG47017.1"/>
    </source>
</evidence>
<dbReference type="PANTHER" id="PTHR43798:SF33">
    <property type="entry name" value="HYDROLASE, PUTATIVE (AFU_ORTHOLOGUE AFUA_2G14860)-RELATED"/>
    <property type="match status" value="1"/>
</dbReference>
<dbReference type="Gene3D" id="3.40.50.1820">
    <property type="entry name" value="alpha/beta hydrolase"/>
    <property type="match status" value="1"/>
</dbReference>
<name>A0A291GA26_9RHOB</name>
<dbReference type="InterPro" id="IPR050266">
    <property type="entry name" value="AB_hydrolase_sf"/>
</dbReference>
<dbReference type="PANTHER" id="PTHR43798">
    <property type="entry name" value="MONOACYLGLYCEROL LIPASE"/>
    <property type="match status" value="1"/>
</dbReference>
<dbReference type="InterPro" id="IPR000073">
    <property type="entry name" value="AB_hydrolase_1"/>
</dbReference>
<dbReference type="AlphaFoldDB" id="A0A291GA26"/>
<evidence type="ECO:0000259" key="1">
    <source>
        <dbReference type="Pfam" id="PF12697"/>
    </source>
</evidence>
<feature type="domain" description="AB hydrolase-1" evidence="1">
    <location>
        <begin position="52"/>
        <end position="296"/>
    </location>
</feature>
<accession>A0A291GA26</accession>
<protein>
    <submittedName>
        <fullName evidence="2">Alpha/beta hydrolase</fullName>
    </submittedName>
</protein>
<dbReference type="EMBL" id="CP022196">
    <property type="protein sequence ID" value="ATG47017.1"/>
    <property type="molecule type" value="Genomic_DNA"/>
</dbReference>
<evidence type="ECO:0000313" key="3">
    <source>
        <dbReference type="Proteomes" id="UP000217935"/>
    </source>
</evidence>
<dbReference type="SUPFAM" id="SSF53474">
    <property type="entry name" value="alpha/beta-Hydrolases"/>
    <property type="match status" value="1"/>
</dbReference>
<sequence>MATRAPHPLTEMPLRRGPMRALKTRRKGDLIETPSGAAIHVESYGPPESSPVVLIHGASGSTYDMNFALAPALAQGHRVYAVDRPGYGHSPRMRDESLAAQARVLRDAIAIVEPRTPVVLGQSYGGAVALRWALDAPGTLAALVLVSSPSHDWETGHPLLHRTLAAPILGWWAAELISLTVPEFIVEQRLAEVFAPDPVPDGYAEHFQPRKSIHPPRHRMNARQRIALRDEIRAMVPRYDTLTLPIESIHGTADVIVPDSVHALALAARLPSNRLTRLEGIGHMPHHAATEAVVAAVARATSRAAARCNRG</sequence>
<keyword evidence="3" id="KW-1185">Reference proteome</keyword>
<dbReference type="GO" id="GO:0016020">
    <property type="term" value="C:membrane"/>
    <property type="evidence" value="ECO:0007669"/>
    <property type="project" value="TreeGrafter"/>
</dbReference>
<dbReference type="STRING" id="1758178.GCA_001550095_00542"/>
<dbReference type="Pfam" id="PF12697">
    <property type="entry name" value="Abhydrolase_6"/>
    <property type="match status" value="1"/>
</dbReference>
<dbReference type="Proteomes" id="UP000217935">
    <property type="component" value="Chromosome"/>
</dbReference>
<reference evidence="2 3" key="1">
    <citation type="submission" date="2017-06" db="EMBL/GenBank/DDBJ databases">
        <title>Celeribacter sp. TSPH2 complete genome sequence.</title>
        <authorList>
            <person name="Woo J.-H."/>
            <person name="Kim H.-S."/>
        </authorList>
    </citation>
    <scope>NUCLEOTIDE SEQUENCE [LARGE SCALE GENOMIC DNA]</scope>
    <source>
        <strain evidence="2 3">TSPH2</strain>
    </source>
</reference>
<dbReference type="PRINTS" id="PR00111">
    <property type="entry name" value="ABHYDROLASE"/>
</dbReference>